<dbReference type="Pfam" id="PF07969">
    <property type="entry name" value="Amidohydro_3"/>
    <property type="match status" value="1"/>
</dbReference>
<keyword evidence="3" id="KW-1185">Reference proteome</keyword>
<reference evidence="2 3" key="1">
    <citation type="submission" date="2014-07" db="EMBL/GenBank/DDBJ databases">
        <title>Biosystematic studies on Modestobacter strains isolated from extreme hyper-arid desert soil and from historic building.</title>
        <authorList>
            <person name="Bukarasam K."/>
            <person name="Bull A."/>
            <person name="Girard G."/>
            <person name="van Wezel G."/>
            <person name="Goodfellow M."/>
        </authorList>
    </citation>
    <scope>NUCLEOTIDE SEQUENCE [LARGE SCALE GENOMIC DNA]</scope>
    <source>
        <strain evidence="2 3">KNN45-2b</strain>
    </source>
</reference>
<comment type="caution">
    <text evidence="2">The sequence shown here is derived from an EMBL/GenBank/DDBJ whole genome shotgun (WGS) entry which is preliminary data.</text>
</comment>
<evidence type="ECO:0000313" key="2">
    <source>
        <dbReference type="EMBL" id="KGH44581.1"/>
    </source>
</evidence>
<dbReference type="InterPro" id="IPR032466">
    <property type="entry name" value="Metal_Hydrolase"/>
</dbReference>
<dbReference type="OrthoDB" id="3238066at2"/>
<dbReference type="SUPFAM" id="SSF51338">
    <property type="entry name" value="Composite domain of metallo-dependent hydrolases"/>
    <property type="match status" value="1"/>
</dbReference>
<dbReference type="InterPro" id="IPR011059">
    <property type="entry name" value="Metal-dep_hydrolase_composite"/>
</dbReference>
<feature type="domain" description="Amidohydrolase 3" evidence="1">
    <location>
        <begin position="47"/>
        <end position="507"/>
    </location>
</feature>
<dbReference type="SUPFAM" id="SSF51556">
    <property type="entry name" value="Metallo-dependent hydrolases"/>
    <property type="match status" value="1"/>
</dbReference>
<dbReference type="GO" id="GO:0016810">
    <property type="term" value="F:hydrolase activity, acting on carbon-nitrogen (but not peptide) bonds"/>
    <property type="evidence" value="ECO:0007669"/>
    <property type="project" value="InterPro"/>
</dbReference>
<dbReference type="RefSeq" id="WP_052091586.1">
    <property type="nucleotide sequence ID" value="NZ_JPMX01000118.1"/>
</dbReference>
<dbReference type="EMBL" id="JPMX01000118">
    <property type="protein sequence ID" value="KGH44581.1"/>
    <property type="molecule type" value="Genomic_DNA"/>
</dbReference>
<organism evidence="2 3">
    <name type="scientific">Modestobacter caceresii</name>
    <dbReference type="NCBI Taxonomy" id="1522368"/>
    <lineage>
        <taxon>Bacteria</taxon>
        <taxon>Bacillati</taxon>
        <taxon>Actinomycetota</taxon>
        <taxon>Actinomycetes</taxon>
        <taxon>Geodermatophilales</taxon>
        <taxon>Geodermatophilaceae</taxon>
        <taxon>Modestobacter</taxon>
    </lineage>
</organism>
<protein>
    <recommendedName>
        <fullName evidence="1">Amidohydrolase 3 domain-containing protein</fullName>
    </recommendedName>
</protein>
<evidence type="ECO:0000313" key="3">
    <source>
        <dbReference type="Proteomes" id="UP000029713"/>
    </source>
</evidence>
<dbReference type="AlphaFoldDB" id="A0A098Y4C9"/>
<name>A0A098Y4C9_9ACTN</name>
<dbReference type="Gene3D" id="3.20.20.140">
    <property type="entry name" value="Metal-dependent hydrolases"/>
    <property type="match status" value="1"/>
</dbReference>
<dbReference type="InterPro" id="IPR013108">
    <property type="entry name" value="Amidohydro_3"/>
</dbReference>
<dbReference type="Gene3D" id="3.10.310.70">
    <property type="match status" value="1"/>
</dbReference>
<proteinExistence type="predicted"/>
<sequence length="514" mass="52871">MTALLLRSARLGDRTRDVLVVEGRVLAIADDLSSGAPGLDGLPDPVEVVDLAGAALLPGLRDAHTHLEQWAAARRRIDVSAAGSAQEAAGLMAAALRAAPPAPGAVVMGHGFRDALWGEPATAAVLDAALAGVVPPDTIVVLGSGDLHTAWANTAAARRFDLSSPTGLVLEQEAMDLVARAARVDPAVLDGWVLEAAAAAAARGLTAVVDLEYGDLIGSWARRAGLREGGPALRVRAGVWVDRLEEAIAAGLRSGDPLPGVVDPVAADRVRMGPLKVFVDGSLGTRTAFCHDPYPGAAGADAHGVLRTPPEELERLLRRGSAAGLDLAVHAIGDRAAAVALDGFAAAGCTGRIEHAQQVHDADLPRFAELGVVASVQPRHALDDRDAADQHWAAATARAFPYRALVDAGAEIVLGSDAPVAPLDPWDGIASAVHRSLDDRPAWHPEQHLDLDTALAAASGGRRGVRVGDVADLVVVAEPPATVLARDGADGLRAMEVLATLVGGRFTHRAPGLG</sequence>
<dbReference type="PANTHER" id="PTHR22642">
    <property type="entry name" value="IMIDAZOLONEPROPIONASE"/>
    <property type="match status" value="1"/>
</dbReference>
<evidence type="ECO:0000259" key="1">
    <source>
        <dbReference type="Pfam" id="PF07969"/>
    </source>
</evidence>
<dbReference type="STRING" id="1522368.IN07_21540"/>
<dbReference type="PANTHER" id="PTHR22642:SF2">
    <property type="entry name" value="PROTEIN LONG AFTER FAR-RED 3"/>
    <property type="match status" value="1"/>
</dbReference>
<dbReference type="Gene3D" id="2.30.40.10">
    <property type="entry name" value="Urease, subunit C, domain 1"/>
    <property type="match status" value="1"/>
</dbReference>
<accession>A0A098Y4C9</accession>
<gene>
    <name evidence="2" type="ORF">IN07_21540</name>
</gene>
<dbReference type="Proteomes" id="UP000029713">
    <property type="component" value="Unassembled WGS sequence"/>
</dbReference>